<dbReference type="EMBL" id="WNZZ01000012">
    <property type="protein sequence ID" value="MUG24083.1"/>
    <property type="molecule type" value="Genomic_DNA"/>
</dbReference>
<evidence type="ECO:0000313" key="2">
    <source>
        <dbReference type="Proteomes" id="UP000442469"/>
    </source>
</evidence>
<comment type="caution">
    <text evidence="1">The sequence shown here is derived from an EMBL/GenBank/DDBJ whole genome shotgun (WGS) entry which is preliminary data.</text>
</comment>
<dbReference type="Proteomes" id="UP000442469">
    <property type="component" value="Unassembled WGS sequence"/>
</dbReference>
<reference evidence="1 2" key="1">
    <citation type="submission" date="2019-11" db="EMBL/GenBank/DDBJ databases">
        <title>Draft genome sequences of five Paenibacillus species of dairy origin.</title>
        <authorList>
            <person name="Olajide A.M."/>
            <person name="Chen S."/>
            <person name="Lapointe G."/>
        </authorList>
    </citation>
    <scope>NUCLEOTIDE SEQUENCE [LARGE SCALE GENOMIC DNA]</scope>
    <source>
        <strain evidence="1 2">3CT49</strain>
    </source>
</reference>
<proteinExistence type="predicted"/>
<name>A0A6N8EZ80_PAEMA</name>
<protein>
    <submittedName>
        <fullName evidence="1">Uncharacterized protein</fullName>
    </submittedName>
</protein>
<evidence type="ECO:0000313" key="1">
    <source>
        <dbReference type="EMBL" id="MUG24083.1"/>
    </source>
</evidence>
<sequence length="91" mass="10422">MQFKENSGKNYLYCSQNGEHRQNSDIFFRYIWLESRSHYLMPAKLLSRQNYCPGATSPALLILCEAVALDYFLCPAYPSGAASLMKFSRPT</sequence>
<dbReference type="RefSeq" id="WP_124332897.1">
    <property type="nucleotide sequence ID" value="NZ_BGML01000008.1"/>
</dbReference>
<organism evidence="1 2">
    <name type="scientific">Paenibacillus macerans</name>
    <name type="common">Bacillus macerans</name>
    <dbReference type="NCBI Taxonomy" id="44252"/>
    <lineage>
        <taxon>Bacteria</taxon>
        <taxon>Bacillati</taxon>
        <taxon>Bacillota</taxon>
        <taxon>Bacilli</taxon>
        <taxon>Bacillales</taxon>
        <taxon>Paenibacillaceae</taxon>
        <taxon>Paenibacillus</taxon>
    </lineage>
</organism>
<dbReference type="AlphaFoldDB" id="A0A6N8EZ80"/>
<gene>
    <name evidence="1" type="ORF">GNQ08_16970</name>
</gene>
<accession>A0A6N8EZ80</accession>